<organism evidence="6 7">
    <name type="scientific">Hesseltinella vesiculosa</name>
    <dbReference type="NCBI Taxonomy" id="101127"/>
    <lineage>
        <taxon>Eukaryota</taxon>
        <taxon>Fungi</taxon>
        <taxon>Fungi incertae sedis</taxon>
        <taxon>Mucoromycota</taxon>
        <taxon>Mucoromycotina</taxon>
        <taxon>Mucoromycetes</taxon>
        <taxon>Mucorales</taxon>
        <taxon>Cunninghamellaceae</taxon>
        <taxon>Hesseltinella</taxon>
    </lineage>
</organism>
<evidence type="ECO:0000256" key="3">
    <source>
        <dbReference type="ARBA" id="ARBA00023242"/>
    </source>
</evidence>
<reference evidence="6 7" key="1">
    <citation type="submission" date="2016-07" db="EMBL/GenBank/DDBJ databases">
        <title>Pervasive Adenine N6-methylation of Active Genes in Fungi.</title>
        <authorList>
            <consortium name="DOE Joint Genome Institute"/>
            <person name="Mondo S.J."/>
            <person name="Dannebaum R.O."/>
            <person name="Kuo R.C."/>
            <person name="Labutti K."/>
            <person name="Haridas S."/>
            <person name="Kuo A."/>
            <person name="Salamov A."/>
            <person name="Ahrendt S.R."/>
            <person name="Lipzen A."/>
            <person name="Sullivan W."/>
            <person name="Andreopoulos W.B."/>
            <person name="Clum A."/>
            <person name="Lindquist E."/>
            <person name="Daum C."/>
            <person name="Ramamoorthy G.K."/>
            <person name="Gryganskyi A."/>
            <person name="Culley D."/>
            <person name="Magnuson J.K."/>
            <person name="James T.Y."/>
            <person name="O'Malley M.A."/>
            <person name="Stajich J.E."/>
            <person name="Spatafora J.W."/>
            <person name="Visel A."/>
            <person name="Grigoriev I.V."/>
        </authorList>
    </citation>
    <scope>NUCLEOTIDE SEQUENCE [LARGE SCALE GENOMIC DNA]</scope>
    <source>
        <strain evidence="6 7">NRRL 3301</strain>
    </source>
</reference>
<dbReference type="GO" id="GO:0005737">
    <property type="term" value="C:cytoplasm"/>
    <property type="evidence" value="ECO:0007669"/>
    <property type="project" value="UniProtKB-SubCell"/>
</dbReference>
<dbReference type="SMART" id="SM00338">
    <property type="entry name" value="BRLZ"/>
    <property type="match status" value="1"/>
</dbReference>
<dbReference type="SUPFAM" id="SSF111430">
    <property type="entry name" value="YAP1 redox domain"/>
    <property type="match status" value="1"/>
</dbReference>
<feature type="compositionally biased region" description="Low complexity" evidence="4">
    <location>
        <begin position="102"/>
        <end position="115"/>
    </location>
</feature>
<evidence type="ECO:0000256" key="2">
    <source>
        <dbReference type="ARBA" id="ARBA00004496"/>
    </source>
</evidence>
<dbReference type="PANTHER" id="PTHR40621">
    <property type="entry name" value="TRANSCRIPTION FACTOR KAPC-RELATED"/>
    <property type="match status" value="1"/>
</dbReference>
<dbReference type="PANTHER" id="PTHR40621:SF6">
    <property type="entry name" value="AP-1-LIKE TRANSCRIPTION FACTOR YAP1-RELATED"/>
    <property type="match status" value="1"/>
</dbReference>
<feature type="region of interest" description="Disordered" evidence="4">
    <location>
        <begin position="102"/>
        <end position="163"/>
    </location>
</feature>
<evidence type="ECO:0000259" key="5">
    <source>
        <dbReference type="PROSITE" id="PS50217"/>
    </source>
</evidence>
<dbReference type="Pfam" id="PF08601">
    <property type="entry name" value="PAP1"/>
    <property type="match status" value="1"/>
</dbReference>
<evidence type="ECO:0000313" key="7">
    <source>
        <dbReference type="Proteomes" id="UP000242146"/>
    </source>
</evidence>
<sequence>MQQILAQNRHEKRKAQNRISQQQFRKRKEQHVKELEDRVKELESQLVDQTKDLKEENTQLKGTIKSMETELHTLRGAERAFRVAIEKLQASGTAISMDTLFPHSPAHSPASGPGHQVHTPNTFRTTSASPYQESAMFDDLPTSMDGSPHKDAASTISSLDYHTSSSSTLGVERLSPKIETMVAANDESRFEHKLDPRILAGEKTLTMEQVWERIQEHPRADDFDFSILCEEFKNMAVCSGTGPVVFEQDFDKAMDNLGENFMSM</sequence>
<dbReference type="STRING" id="101127.A0A1X2G6L6"/>
<dbReference type="PROSITE" id="PS50217">
    <property type="entry name" value="BZIP"/>
    <property type="match status" value="1"/>
</dbReference>
<dbReference type="InterPro" id="IPR046347">
    <property type="entry name" value="bZIP_sf"/>
</dbReference>
<evidence type="ECO:0000256" key="1">
    <source>
        <dbReference type="ARBA" id="ARBA00004123"/>
    </source>
</evidence>
<dbReference type="InterPro" id="IPR050936">
    <property type="entry name" value="AP-1-like"/>
</dbReference>
<feature type="compositionally biased region" description="Low complexity" evidence="4">
    <location>
        <begin position="154"/>
        <end position="163"/>
    </location>
</feature>
<dbReference type="EMBL" id="MCGT01000037">
    <property type="protein sequence ID" value="ORX46490.1"/>
    <property type="molecule type" value="Genomic_DNA"/>
</dbReference>
<evidence type="ECO:0000313" key="6">
    <source>
        <dbReference type="EMBL" id="ORX46490.1"/>
    </source>
</evidence>
<dbReference type="InterPro" id="IPR013910">
    <property type="entry name" value="TF_PAP1"/>
</dbReference>
<feature type="compositionally biased region" description="Polar residues" evidence="4">
    <location>
        <begin position="118"/>
        <end position="132"/>
    </location>
</feature>
<feature type="domain" description="BZIP" evidence="5">
    <location>
        <begin position="7"/>
        <end position="45"/>
    </location>
</feature>
<feature type="region of interest" description="Disordered" evidence="4">
    <location>
        <begin position="1"/>
        <end position="30"/>
    </location>
</feature>
<keyword evidence="3" id="KW-0539">Nucleus</keyword>
<keyword evidence="7" id="KW-1185">Reference proteome</keyword>
<dbReference type="GO" id="GO:0001228">
    <property type="term" value="F:DNA-binding transcription activator activity, RNA polymerase II-specific"/>
    <property type="evidence" value="ECO:0007669"/>
    <property type="project" value="TreeGrafter"/>
</dbReference>
<dbReference type="GO" id="GO:0000976">
    <property type="term" value="F:transcription cis-regulatory region binding"/>
    <property type="evidence" value="ECO:0007669"/>
    <property type="project" value="InterPro"/>
</dbReference>
<dbReference type="SUPFAM" id="SSF57959">
    <property type="entry name" value="Leucine zipper domain"/>
    <property type="match status" value="1"/>
</dbReference>
<comment type="caution">
    <text evidence="6">The sequence shown here is derived from an EMBL/GenBank/DDBJ whole genome shotgun (WGS) entry which is preliminary data.</text>
</comment>
<comment type="subcellular location">
    <subcellularLocation>
        <location evidence="2">Cytoplasm</location>
    </subcellularLocation>
    <subcellularLocation>
        <location evidence="1">Nucleus</location>
    </subcellularLocation>
</comment>
<evidence type="ECO:0000256" key="4">
    <source>
        <dbReference type="SAM" id="MobiDB-lite"/>
    </source>
</evidence>
<gene>
    <name evidence="6" type="ORF">DM01DRAFT_1386166</name>
</gene>
<dbReference type="PROSITE" id="PS00036">
    <property type="entry name" value="BZIP_BASIC"/>
    <property type="match status" value="1"/>
</dbReference>
<dbReference type="InterPro" id="IPR023167">
    <property type="entry name" value="Yap1_redox_dom_sf"/>
</dbReference>
<dbReference type="InterPro" id="IPR004827">
    <property type="entry name" value="bZIP"/>
</dbReference>
<dbReference type="Gene3D" id="1.20.5.170">
    <property type="match status" value="1"/>
</dbReference>
<protein>
    <recommendedName>
        <fullName evidence="5">BZIP domain-containing protein</fullName>
    </recommendedName>
</protein>
<proteinExistence type="predicted"/>
<dbReference type="GO" id="GO:0090575">
    <property type="term" value="C:RNA polymerase II transcription regulator complex"/>
    <property type="evidence" value="ECO:0007669"/>
    <property type="project" value="TreeGrafter"/>
</dbReference>
<dbReference type="AlphaFoldDB" id="A0A1X2G6L6"/>
<dbReference type="CDD" id="cd14688">
    <property type="entry name" value="bZIP_YAP"/>
    <property type="match status" value="1"/>
</dbReference>
<dbReference type="Proteomes" id="UP000242146">
    <property type="component" value="Unassembled WGS sequence"/>
</dbReference>
<dbReference type="OrthoDB" id="2593073at2759"/>
<dbReference type="Pfam" id="PF00170">
    <property type="entry name" value="bZIP_1"/>
    <property type="match status" value="1"/>
</dbReference>
<name>A0A1X2G6L6_9FUNG</name>
<dbReference type="Gene3D" id="1.10.238.100">
    <property type="entry name" value="YAP1 redox domain. Chain B"/>
    <property type="match status" value="1"/>
</dbReference>
<dbReference type="GO" id="GO:0033554">
    <property type="term" value="P:cellular response to stress"/>
    <property type="evidence" value="ECO:0007669"/>
    <property type="project" value="UniProtKB-ARBA"/>
</dbReference>
<accession>A0A1X2G6L6</accession>